<organism evidence="2 3">
    <name type="scientific">Psylliodes chrysocephalus</name>
    <dbReference type="NCBI Taxonomy" id="3402493"/>
    <lineage>
        <taxon>Eukaryota</taxon>
        <taxon>Metazoa</taxon>
        <taxon>Ecdysozoa</taxon>
        <taxon>Arthropoda</taxon>
        <taxon>Hexapoda</taxon>
        <taxon>Insecta</taxon>
        <taxon>Pterygota</taxon>
        <taxon>Neoptera</taxon>
        <taxon>Endopterygota</taxon>
        <taxon>Coleoptera</taxon>
        <taxon>Polyphaga</taxon>
        <taxon>Cucujiformia</taxon>
        <taxon>Chrysomeloidea</taxon>
        <taxon>Chrysomelidae</taxon>
        <taxon>Galerucinae</taxon>
        <taxon>Alticini</taxon>
        <taxon>Psylliodes</taxon>
    </lineage>
</organism>
<evidence type="ECO:0000313" key="2">
    <source>
        <dbReference type="EMBL" id="CAH1112467.1"/>
    </source>
</evidence>
<proteinExistence type="predicted"/>
<dbReference type="AlphaFoldDB" id="A0A9P0D9T5"/>
<dbReference type="Pfam" id="PF14291">
    <property type="entry name" value="DUF4371"/>
    <property type="match status" value="1"/>
</dbReference>
<evidence type="ECO:0000313" key="3">
    <source>
        <dbReference type="Proteomes" id="UP001153636"/>
    </source>
</evidence>
<accession>A0A9P0D9T5</accession>
<feature type="domain" description="DUF4371" evidence="1">
    <location>
        <begin position="122"/>
        <end position="248"/>
    </location>
</feature>
<dbReference type="PANTHER" id="PTHR45749:SF21">
    <property type="entry name" value="DUF4371 DOMAIN-CONTAINING PROTEIN"/>
    <property type="match status" value="1"/>
</dbReference>
<gene>
    <name evidence="2" type="ORF">PSYICH_LOCUS12572</name>
</gene>
<dbReference type="InterPro" id="IPR025398">
    <property type="entry name" value="DUF4371"/>
</dbReference>
<keyword evidence="3" id="KW-1185">Reference proteome</keyword>
<sequence length="265" mass="29929">MNKNYIQVVKVTTCNWFETGRTGMTESALKPTERICGKEVNPKRDKRQQRVLDCSCNSNYEDFWGTNCSLFVDPSNGPKNGEPTNPVHSLVKRVSDFFHPVGLSLIKMLENCLMYVNKPTVELDVTCFLGEHELRFRGHNEASGSANQGNYMDLLSFLAKYDDTLKNHFFDTTTFRGTSNRIQNYLIKCTADVLMDHIKSEIKKAPFVSIALDDTTDVAKLSQISIVVRYVLDGIPQERFLGFLDVTSERTADALFKIVCGIISS</sequence>
<dbReference type="Proteomes" id="UP001153636">
    <property type="component" value="Chromosome 6"/>
</dbReference>
<dbReference type="PANTHER" id="PTHR45749">
    <property type="match status" value="1"/>
</dbReference>
<name>A0A9P0D9T5_9CUCU</name>
<protein>
    <recommendedName>
        <fullName evidence="1">DUF4371 domain-containing protein</fullName>
    </recommendedName>
</protein>
<reference evidence="2" key="1">
    <citation type="submission" date="2022-01" db="EMBL/GenBank/DDBJ databases">
        <authorList>
            <person name="King R."/>
        </authorList>
    </citation>
    <scope>NUCLEOTIDE SEQUENCE</scope>
</reference>
<dbReference type="EMBL" id="OV651818">
    <property type="protein sequence ID" value="CAH1112467.1"/>
    <property type="molecule type" value="Genomic_DNA"/>
</dbReference>
<evidence type="ECO:0000259" key="1">
    <source>
        <dbReference type="Pfam" id="PF14291"/>
    </source>
</evidence>
<dbReference type="OrthoDB" id="6617004at2759"/>